<accession>A0A418NH66</accession>
<sequence length="225" mass="23605">MAVVLSLGVSACSGSEDASDAAVDAAQADPAETSGENGALAGTPTLADGPDVCFKAITKHLGADTKVSEITSFFSTGSEIDSSDSRPQGQMTICTVEYQSPDDPRKLVSTRLDLASGEFSPPQPIEITVMGNAAEFNLEDYLVPLSQINASGLASVMEAQKSKLGDVYSRYAWLGVRLSAPDAFNDKHTLRLDVEGRLASNDIKESGYASVSLDGRTITADHLTP</sequence>
<keyword evidence="3" id="KW-1185">Reference proteome</keyword>
<evidence type="ECO:0000313" key="2">
    <source>
        <dbReference type="EMBL" id="RIV77947.1"/>
    </source>
</evidence>
<feature type="region of interest" description="Disordered" evidence="1">
    <location>
        <begin position="21"/>
        <end position="43"/>
    </location>
</feature>
<dbReference type="AlphaFoldDB" id="A0A418NH66"/>
<dbReference type="EMBL" id="QXFK01000016">
    <property type="protein sequence ID" value="RIV77947.1"/>
    <property type="molecule type" value="Genomic_DNA"/>
</dbReference>
<dbReference type="RefSeq" id="WP_119513076.1">
    <property type="nucleotide sequence ID" value="NZ_QXFK01000016.1"/>
</dbReference>
<protein>
    <submittedName>
        <fullName evidence="2">Uncharacterized protein</fullName>
    </submittedName>
</protein>
<gene>
    <name evidence="2" type="ORF">D2V04_08575</name>
</gene>
<reference evidence="2 3" key="1">
    <citation type="submission" date="2018-08" db="EMBL/GenBank/DDBJ databases">
        <title>Altererythrobacter sp.Ery1 and Ery12, the genome sequencing of novel strains in genus Alterythrobacter.</title>
        <authorList>
            <person name="Cheng H."/>
            <person name="Wu Y.-H."/>
            <person name="Fang C."/>
            <person name="Xu X.-W."/>
        </authorList>
    </citation>
    <scope>NUCLEOTIDE SEQUENCE [LARGE SCALE GENOMIC DNA]</scope>
    <source>
        <strain evidence="2 3">Ery1</strain>
    </source>
</reference>
<organism evidence="2 3">
    <name type="scientific">Pelagerythrobacter aerophilus</name>
    <dbReference type="NCBI Taxonomy" id="2306995"/>
    <lineage>
        <taxon>Bacteria</taxon>
        <taxon>Pseudomonadati</taxon>
        <taxon>Pseudomonadota</taxon>
        <taxon>Alphaproteobacteria</taxon>
        <taxon>Sphingomonadales</taxon>
        <taxon>Erythrobacteraceae</taxon>
        <taxon>Pelagerythrobacter</taxon>
    </lineage>
</organism>
<dbReference type="OrthoDB" id="6476773at2"/>
<comment type="caution">
    <text evidence="2">The sequence shown here is derived from an EMBL/GenBank/DDBJ whole genome shotgun (WGS) entry which is preliminary data.</text>
</comment>
<name>A0A418NH66_9SPHN</name>
<proteinExistence type="predicted"/>
<evidence type="ECO:0000256" key="1">
    <source>
        <dbReference type="SAM" id="MobiDB-lite"/>
    </source>
</evidence>
<feature type="compositionally biased region" description="Low complexity" evidence="1">
    <location>
        <begin position="21"/>
        <end position="31"/>
    </location>
</feature>
<evidence type="ECO:0000313" key="3">
    <source>
        <dbReference type="Proteomes" id="UP000285092"/>
    </source>
</evidence>
<dbReference type="Proteomes" id="UP000285092">
    <property type="component" value="Unassembled WGS sequence"/>
</dbReference>